<evidence type="ECO:0000259" key="1">
    <source>
        <dbReference type="PROSITE" id="PS50093"/>
    </source>
</evidence>
<dbReference type="RefSeq" id="WP_192010167.1">
    <property type="nucleotide sequence ID" value="NZ_JACYTQ010000003.1"/>
</dbReference>
<dbReference type="InterPro" id="IPR013783">
    <property type="entry name" value="Ig-like_fold"/>
</dbReference>
<organism evidence="2 3">
    <name type="scientific">Echinicola arenosa</name>
    <dbReference type="NCBI Taxonomy" id="2774144"/>
    <lineage>
        <taxon>Bacteria</taxon>
        <taxon>Pseudomonadati</taxon>
        <taxon>Bacteroidota</taxon>
        <taxon>Cytophagia</taxon>
        <taxon>Cytophagales</taxon>
        <taxon>Cyclobacteriaceae</taxon>
        <taxon>Echinicola</taxon>
    </lineage>
</organism>
<proteinExistence type="predicted"/>
<dbReference type="InterPro" id="IPR000601">
    <property type="entry name" value="PKD_dom"/>
</dbReference>
<name>A0ABR9AKE2_9BACT</name>
<dbReference type="Gene3D" id="2.60.40.10">
    <property type="entry name" value="Immunoglobulins"/>
    <property type="match status" value="1"/>
</dbReference>
<evidence type="ECO:0000313" key="3">
    <source>
        <dbReference type="Proteomes" id="UP000647133"/>
    </source>
</evidence>
<dbReference type="InterPro" id="IPR035986">
    <property type="entry name" value="PKD_dom_sf"/>
</dbReference>
<sequence length="1156" mass="129351">MSINLQNITTKYRRFTKNQVLTAGHLNEMVNFFDDQDRLTRICLSGVGIVCGFKVTYDPIGGILEISQGAGVTTDGDLFQLYGIDLETGEKTIAIESKLYGHYKVHDNEKANYKPYFYDGDTQLDIYELLTEEQQAVENDDNFGLSTLEANEGISMDDAVILLYLECYEKEKDLCVSLSCDNQGLEIIGNYKVLLVSKAVAAQINSHDTIISKANYSHLYHQMEDVFANRVVLSTENFSNYDELKKSFTNGTLRNDVVNQLQQGFGTLLTVLNMPLLLNAFEDYLTTIFDYTESNTPPDFQYRYDLLKDVIDTYNEIKDILFNMDSGDCCPDIKAFPKHLMLGEIFKEDVCYEYRHGFYKSPILKSQNLSTCTDCLTSMPIIDIGPENTLEEEVIDLGEEEMDICYGKGTDESRLFSLIKRAVQLLANYNANYNFIKITPSFHLGLLSKKAIPFYNNVGNHLIQLWDFNKTLRAKHRNNVSYHNAFLNIKEPLEITLDHDFYRIEGHQGRNYKDALSIIEGIRKEYGLGFNVIALGINANEDMEFVEDFTTYYLNKNHGYEHKAGVQPGGTFIMIYVRGLYSAYPYPYGYGYPYEYPGDGSLAGDFEGEADEDEIVVLNPIVADFTLPYLCCGENLVALSLPLEELCFNEETEPIPFHVMPTGGYVEAEVEEGLFGGVTQDDFGAFVFDPFLVSEELYGVPITFTVNNFETDCQITVYRQPVFDFEVDNMDPGQTQVYVQFNIIGDDLIEGQEYQWDFGDGTALVNSTDLSIQHIYLLDNIDGNAVTVTVNAGEGNCALGVEHTIVLDVPVDITLSMDQTEFCRNDESSHNIFITPDDGNVQLGGPGVSPTRNDGGNYFFVPANVPTTAGNQITILLNGTASNLNINLLAPPVASFVTNIQNGNLVISNNSQNATDFRWLVDGEEILRDDTSEIVRSVSSFNSRTITVSLTATNRLCGASVDGPRPVIISDGPEVRTCLQVASNFIENGSGIINQILEVNDNISGETTELASFIGSLLETVQNELGEYINGSHNGRLGNDDHFSQQIYNRLLAAARASQSREDQAAIRNLIEIYIGLFYTILRCQEAGIITEFREIILSITTMINGFLQGLLRLEFNPDPDGTLKELMNIIQADFEDSPFLIDEINAQLELLARNA</sequence>
<dbReference type="CDD" id="cd00146">
    <property type="entry name" value="PKD"/>
    <property type="match status" value="1"/>
</dbReference>
<reference evidence="2 3" key="1">
    <citation type="submission" date="2020-09" db="EMBL/GenBank/DDBJ databases">
        <title>Echinicola sp. CAU 1574 isolated from sand of Sido Beach.</title>
        <authorList>
            <person name="Kim W."/>
        </authorList>
    </citation>
    <scope>NUCLEOTIDE SEQUENCE [LARGE SCALE GENOMIC DNA]</scope>
    <source>
        <strain evidence="2 3">CAU 1574</strain>
    </source>
</reference>
<dbReference type="Proteomes" id="UP000647133">
    <property type="component" value="Unassembled WGS sequence"/>
</dbReference>
<accession>A0ABR9AKE2</accession>
<keyword evidence="3" id="KW-1185">Reference proteome</keyword>
<evidence type="ECO:0000313" key="2">
    <source>
        <dbReference type="EMBL" id="MBD8489285.1"/>
    </source>
</evidence>
<gene>
    <name evidence="2" type="ORF">IFO69_11060</name>
</gene>
<dbReference type="EMBL" id="JACYTQ010000003">
    <property type="protein sequence ID" value="MBD8489285.1"/>
    <property type="molecule type" value="Genomic_DNA"/>
</dbReference>
<protein>
    <submittedName>
        <fullName evidence="2">PKD domain-containing protein</fullName>
    </submittedName>
</protein>
<feature type="domain" description="PKD" evidence="1">
    <location>
        <begin position="754"/>
        <end position="776"/>
    </location>
</feature>
<dbReference type="PROSITE" id="PS50093">
    <property type="entry name" value="PKD"/>
    <property type="match status" value="1"/>
</dbReference>
<comment type="caution">
    <text evidence="2">The sequence shown here is derived from an EMBL/GenBank/DDBJ whole genome shotgun (WGS) entry which is preliminary data.</text>
</comment>
<dbReference type="SUPFAM" id="SSF49299">
    <property type="entry name" value="PKD domain"/>
    <property type="match status" value="1"/>
</dbReference>